<reference evidence="1" key="1">
    <citation type="submission" date="2015-05" db="EMBL/GenBank/DDBJ databases">
        <title>Permanent draft genome of Rhodopirellula islandicus K833.</title>
        <authorList>
            <person name="Kizina J."/>
            <person name="Richter M."/>
            <person name="Glockner F.O."/>
            <person name="Harder J."/>
        </authorList>
    </citation>
    <scope>NUCLEOTIDE SEQUENCE [LARGE SCALE GENOMIC DNA]</scope>
    <source>
        <strain evidence="1">K833</strain>
    </source>
</reference>
<gene>
    <name evidence="1" type="ORF">RISK_000978</name>
</gene>
<dbReference type="AlphaFoldDB" id="A0A0J1BKZ4"/>
<dbReference type="EMBL" id="LECT01000007">
    <property type="protein sequence ID" value="KLU07177.1"/>
    <property type="molecule type" value="Genomic_DNA"/>
</dbReference>
<proteinExistence type="predicted"/>
<keyword evidence="2" id="KW-1185">Reference proteome</keyword>
<sequence>MGFSSMPFLSGSLSFERFRVNQFEDGPFGQEHIERMAENVAGRTETANEENVHLGFLGGDHLFDQDFDLAKNIIDDAVHFGVRVDTNQVPSVIKKAWLSMELAALSRENPGGKPTKSQRKEAKEAVEQRCENEAATGKYRKFQQHALLWDCSRDLLYYGGTAGTGSGHCIDLLERVFGIECGHIGAGVVAQDWARDNDRYAEMDDVMPASFVAGEGFSGVAWANEHSQSPDFLGNEFLLWLWWMLETETDTIETFDGTEVTLMLAKTLSLECPLGDSGKESISAECPTKLPEAMRAIQSGKLPRKTGMTLIREGQQFDLTLQAETFGISGARIHLDEDDNDFGPEDRIEAVRTLSDTIDGLFHTFCDRRTSEAWSTDLGGIRGWLAPTQAARKSAA</sequence>
<evidence type="ECO:0000313" key="1">
    <source>
        <dbReference type="EMBL" id="KLU07177.1"/>
    </source>
</evidence>
<protein>
    <submittedName>
        <fullName evidence="1">Uncharacterized protein</fullName>
    </submittedName>
</protein>
<organism evidence="1 2">
    <name type="scientific">Rhodopirellula islandica</name>
    <dbReference type="NCBI Taxonomy" id="595434"/>
    <lineage>
        <taxon>Bacteria</taxon>
        <taxon>Pseudomonadati</taxon>
        <taxon>Planctomycetota</taxon>
        <taxon>Planctomycetia</taxon>
        <taxon>Pirellulales</taxon>
        <taxon>Pirellulaceae</taxon>
        <taxon>Rhodopirellula</taxon>
    </lineage>
</organism>
<accession>A0A0J1BKZ4</accession>
<evidence type="ECO:0000313" key="2">
    <source>
        <dbReference type="Proteomes" id="UP000036367"/>
    </source>
</evidence>
<name>A0A0J1BKZ4_RHOIS</name>
<dbReference type="STRING" id="595434.RISK_000978"/>
<dbReference type="Proteomes" id="UP000036367">
    <property type="component" value="Unassembled WGS sequence"/>
</dbReference>
<comment type="caution">
    <text evidence="1">The sequence shown here is derived from an EMBL/GenBank/DDBJ whole genome shotgun (WGS) entry which is preliminary data.</text>
</comment>
<dbReference type="PATRIC" id="fig|595434.4.peg.938"/>